<dbReference type="SUPFAM" id="SSF48008">
    <property type="entry name" value="GntR ligand-binding domain-like"/>
    <property type="match status" value="1"/>
</dbReference>
<dbReference type="PANTHER" id="PTHR43537">
    <property type="entry name" value="TRANSCRIPTIONAL REGULATOR, GNTR FAMILY"/>
    <property type="match status" value="1"/>
</dbReference>
<dbReference type="Gene3D" id="1.10.10.10">
    <property type="entry name" value="Winged helix-like DNA-binding domain superfamily/Winged helix DNA-binding domain"/>
    <property type="match status" value="1"/>
</dbReference>
<dbReference type="CDD" id="cd07377">
    <property type="entry name" value="WHTH_GntR"/>
    <property type="match status" value="1"/>
</dbReference>
<dbReference type="SMART" id="SM00345">
    <property type="entry name" value="HTH_GNTR"/>
    <property type="match status" value="1"/>
</dbReference>
<dbReference type="InterPro" id="IPR000524">
    <property type="entry name" value="Tscrpt_reg_HTH_GntR"/>
</dbReference>
<keyword evidence="1" id="KW-0805">Transcription regulation</keyword>
<dbReference type="Proteomes" id="UP000523821">
    <property type="component" value="Unassembled WGS sequence"/>
</dbReference>
<protein>
    <submittedName>
        <fullName evidence="5">DNA-binding FadR family transcriptional regulator</fullName>
    </submittedName>
</protein>
<dbReference type="GO" id="GO:0003677">
    <property type="term" value="F:DNA binding"/>
    <property type="evidence" value="ECO:0007669"/>
    <property type="project" value="UniProtKB-KW"/>
</dbReference>
<evidence type="ECO:0000313" key="5">
    <source>
        <dbReference type="EMBL" id="MBB5751836.1"/>
    </source>
</evidence>
<organism evidence="5 6">
    <name type="scientific">Prosthecomicrobium pneumaticum</name>
    <dbReference type="NCBI Taxonomy" id="81895"/>
    <lineage>
        <taxon>Bacteria</taxon>
        <taxon>Pseudomonadati</taxon>
        <taxon>Pseudomonadota</taxon>
        <taxon>Alphaproteobacteria</taxon>
        <taxon>Hyphomicrobiales</taxon>
        <taxon>Kaistiaceae</taxon>
        <taxon>Prosthecomicrobium</taxon>
    </lineage>
</organism>
<evidence type="ECO:0000256" key="2">
    <source>
        <dbReference type="ARBA" id="ARBA00023125"/>
    </source>
</evidence>
<evidence type="ECO:0000256" key="1">
    <source>
        <dbReference type="ARBA" id="ARBA00023015"/>
    </source>
</evidence>
<dbReference type="PROSITE" id="PS50949">
    <property type="entry name" value="HTH_GNTR"/>
    <property type="match status" value="1"/>
</dbReference>
<dbReference type="SUPFAM" id="SSF46785">
    <property type="entry name" value="Winged helix' DNA-binding domain"/>
    <property type="match status" value="1"/>
</dbReference>
<accession>A0A7W9CUN1</accession>
<reference evidence="5 6" key="1">
    <citation type="submission" date="2020-08" db="EMBL/GenBank/DDBJ databases">
        <title>Genomic Encyclopedia of Type Strains, Phase IV (KMG-IV): sequencing the most valuable type-strain genomes for metagenomic binning, comparative biology and taxonomic classification.</title>
        <authorList>
            <person name="Goeker M."/>
        </authorList>
    </citation>
    <scope>NUCLEOTIDE SEQUENCE [LARGE SCALE GENOMIC DNA]</scope>
    <source>
        <strain evidence="5 6">DSM 16268</strain>
    </source>
</reference>
<feature type="domain" description="HTH gntR-type" evidence="4">
    <location>
        <begin position="18"/>
        <end position="86"/>
    </location>
</feature>
<dbReference type="RefSeq" id="WP_183852970.1">
    <property type="nucleotide sequence ID" value="NZ_JACHOO010000002.1"/>
</dbReference>
<dbReference type="Pfam" id="PF07729">
    <property type="entry name" value="FCD"/>
    <property type="match status" value="1"/>
</dbReference>
<sequence length="247" mass="27857">MTTEGTLPRDLDGRPKAQSLADRVYHALHARIANGEFPHDQRLPSEHELAEQFDVSRPIVRGALERLRSEGLIYSRQGAGSFVRHKAEPRALGFAPVGNIADIQRCYEFRLTIEPDAAFHAAQRRSDAFLAKIAGILDMLGSATREQRHREDADFAFHYAVAEGANNHYYASSMLALRDHIAVGMKLHGLSLLGPTPGLQRVFAEHSAIFEAIRDRRPEEARDRMRRHLEGSRDRLFEGRLLDLSMD</sequence>
<comment type="caution">
    <text evidence="5">The sequence shown here is derived from an EMBL/GenBank/DDBJ whole genome shotgun (WGS) entry which is preliminary data.</text>
</comment>
<dbReference type="PRINTS" id="PR00035">
    <property type="entry name" value="HTHGNTR"/>
</dbReference>
<dbReference type="Pfam" id="PF00392">
    <property type="entry name" value="GntR"/>
    <property type="match status" value="1"/>
</dbReference>
<gene>
    <name evidence="5" type="ORF">GGQ63_000888</name>
</gene>
<dbReference type="InterPro" id="IPR008920">
    <property type="entry name" value="TF_FadR/GntR_C"/>
</dbReference>
<dbReference type="Gene3D" id="1.20.120.530">
    <property type="entry name" value="GntR ligand-binding domain-like"/>
    <property type="match status" value="1"/>
</dbReference>
<dbReference type="EMBL" id="JACHOO010000002">
    <property type="protein sequence ID" value="MBB5751836.1"/>
    <property type="molecule type" value="Genomic_DNA"/>
</dbReference>
<proteinExistence type="predicted"/>
<keyword evidence="3" id="KW-0804">Transcription</keyword>
<dbReference type="AlphaFoldDB" id="A0A7W9CUN1"/>
<dbReference type="InterPro" id="IPR036390">
    <property type="entry name" value="WH_DNA-bd_sf"/>
</dbReference>
<dbReference type="GO" id="GO:0003700">
    <property type="term" value="F:DNA-binding transcription factor activity"/>
    <property type="evidence" value="ECO:0007669"/>
    <property type="project" value="InterPro"/>
</dbReference>
<dbReference type="PANTHER" id="PTHR43537:SF5">
    <property type="entry name" value="UXU OPERON TRANSCRIPTIONAL REGULATOR"/>
    <property type="match status" value="1"/>
</dbReference>
<name>A0A7W9CUN1_9HYPH</name>
<keyword evidence="2 5" id="KW-0238">DNA-binding</keyword>
<dbReference type="InterPro" id="IPR011711">
    <property type="entry name" value="GntR_C"/>
</dbReference>
<evidence type="ECO:0000256" key="3">
    <source>
        <dbReference type="ARBA" id="ARBA00023163"/>
    </source>
</evidence>
<dbReference type="SMART" id="SM00895">
    <property type="entry name" value="FCD"/>
    <property type="match status" value="1"/>
</dbReference>
<evidence type="ECO:0000259" key="4">
    <source>
        <dbReference type="PROSITE" id="PS50949"/>
    </source>
</evidence>
<keyword evidence="6" id="KW-1185">Reference proteome</keyword>
<dbReference type="InterPro" id="IPR036388">
    <property type="entry name" value="WH-like_DNA-bd_sf"/>
</dbReference>
<evidence type="ECO:0000313" key="6">
    <source>
        <dbReference type="Proteomes" id="UP000523821"/>
    </source>
</evidence>